<dbReference type="Pfam" id="PF00172">
    <property type="entry name" value="Zn_clus"/>
    <property type="match status" value="1"/>
</dbReference>
<dbReference type="EMBL" id="KN882026">
    <property type="protein sequence ID" value="KIY46632.1"/>
    <property type="molecule type" value="Genomic_DNA"/>
</dbReference>
<feature type="compositionally biased region" description="Low complexity" evidence="4">
    <location>
        <begin position="756"/>
        <end position="772"/>
    </location>
</feature>
<evidence type="ECO:0000256" key="1">
    <source>
        <dbReference type="ARBA" id="ARBA00004123"/>
    </source>
</evidence>
<dbReference type="GO" id="GO:0003677">
    <property type="term" value="F:DNA binding"/>
    <property type="evidence" value="ECO:0007669"/>
    <property type="project" value="InterPro"/>
</dbReference>
<feature type="region of interest" description="Disordered" evidence="4">
    <location>
        <begin position="687"/>
        <end position="726"/>
    </location>
</feature>
<evidence type="ECO:0000313" key="7">
    <source>
        <dbReference type="Proteomes" id="UP000054144"/>
    </source>
</evidence>
<dbReference type="SMART" id="SM00906">
    <property type="entry name" value="Fungal_trans"/>
    <property type="match status" value="1"/>
</dbReference>
<dbReference type="GO" id="GO:0006351">
    <property type="term" value="P:DNA-templated transcription"/>
    <property type="evidence" value="ECO:0007669"/>
    <property type="project" value="InterPro"/>
</dbReference>
<dbReference type="PANTHER" id="PTHR31001">
    <property type="entry name" value="UNCHARACTERIZED TRANSCRIPTIONAL REGULATORY PROTEIN"/>
    <property type="match status" value="1"/>
</dbReference>
<keyword evidence="2" id="KW-0479">Metal-binding</keyword>
<evidence type="ECO:0000256" key="4">
    <source>
        <dbReference type="SAM" id="MobiDB-lite"/>
    </source>
</evidence>
<dbReference type="InterPro" id="IPR001138">
    <property type="entry name" value="Zn2Cys6_DnaBD"/>
</dbReference>
<dbReference type="GO" id="GO:0005634">
    <property type="term" value="C:nucleus"/>
    <property type="evidence" value="ECO:0007669"/>
    <property type="project" value="UniProtKB-SubCell"/>
</dbReference>
<dbReference type="AlphaFoldDB" id="A0A0D7A6H8"/>
<protein>
    <recommendedName>
        <fullName evidence="5">Zn(2)-C6 fungal-type domain-containing protein</fullName>
    </recommendedName>
</protein>
<feature type="compositionally biased region" description="Polar residues" evidence="4">
    <location>
        <begin position="773"/>
        <end position="785"/>
    </location>
</feature>
<dbReference type="PANTHER" id="PTHR31001:SF56">
    <property type="entry name" value="ZN(2)-C6 FUNGAL-TYPE DOMAIN-CONTAINING PROTEIN"/>
    <property type="match status" value="1"/>
</dbReference>
<sequence>MPADGTHSVSRRSSRKISADDDIELRRARGEISCAECRRLKLKCDKKIPCGSCIRRGCPSICPNGNLTTGQGTSRFVLADTSQLHAKIAEMGQRIRQLEDALAIFQSSVSNDPHPLLRDDLLRIKFGPEPGMRTPKPPGAPEAPPLPIDALGTLTINDAGEGVYFGRSAGSETLFLAGADLDTTPPEDDLSFPVSEEIQRLSGLFPFTDSPSNMARTLDLLFDNLPDQPRAWALCETYLEQASWCFCPMPRDEIIDDFMIPIYKGRKDRLIDPTAGYAMSVHKLAVLFLLFAMGALVDLTLDFHNAEAEGYYHLGRAALASRSVFDSGEIATLQAIVLMGSYHGMGGSRYTIHSAWSLMSLGAKLAQSLGLHRDGARWNMDPKTVERRRKLFWEILCSEQSMSIALGRPPAIRLSYVDCEFPINDGVGVDEDGQPKVGYTRWRNEFVRDILSVVIENTLTAAPPSYDTILELDRKVREKSLPPHLNVFLNAQDQSFTPGTYMRGCVLGQYRSVALLYIHRSFFAQAMLDYPSNPLRSPYAPSFLAAYRCASNVIKSNLNHFDRFPDLCVRWWSTWTHLFSAAIIVGCIVTRAPSSTMAPSAFIELGLAYDMFQKGAVHSRRARSGFAILSKMRMKAFQAYSQYQAGRGLSKVELSIGPPDYGDEELALFGGHTRVLVSRLLSKRRREQNAEVAQTSAESSVQASPTSSNSPSAENDSRPPQTPYEIPEVHPSLVEYLALLPSSQYLDNISRLPGLNGNSRSSSSVGATAVSTPRTGNDITMSSPAISVPSWPPTMRSLVASTTQLDTNSMFFDFDHRALAVAEHHSPEDTGLMDLGMLTGGSGMDEQWVNFMRDTGFLGTQLSQSQTFGMGLG</sequence>
<accession>A0A0D7A6H8</accession>
<dbReference type="Pfam" id="PF04082">
    <property type="entry name" value="Fungal_trans"/>
    <property type="match status" value="1"/>
</dbReference>
<dbReference type="GO" id="GO:0008270">
    <property type="term" value="F:zinc ion binding"/>
    <property type="evidence" value="ECO:0007669"/>
    <property type="project" value="InterPro"/>
</dbReference>
<evidence type="ECO:0000256" key="2">
    <source>
        <dbReference type="ARBA" id="ARBA00022723"/>
    </source>
</evidence>
<comment type="subcellular location">
    <subcellularLocation>
        <location evidence="1">Nucleus</location>
    </subcellularLocation>
</comment>
<proteinExistence type="predicted"/>
<feature type="compositionally biased region" description="Polar residues" evidence="4">
    <location>
        <begin position="691"/>
        <end position="714"/>
    </location>
</feature>
<dbReference type="SMART" id="SM00066">
    <property type="entry name" value="GAL4"/>
    <property type="match status" value="1"/>
</dbReference>
<dbReference type="Gene3D" id="4.10.240.10">
    <property type="entry name" value="Zn(2)-C6 fungal-type DNA-binding domain"/>
    <property type="match status" value="1"/>
</dbReference>
<dbReference type="OrthoDB" id="424974at2759"/>
<dbReference type="InterPro" id="IPR036864">
    <property type="entry name" value="Zn2-C6_fun-type_DNA-bd_sf"/>
</dbReference>
<dbReference type="Proteomes" id="UP000054144">
    <property type="component" value="Unassembled WGS sequence"/>
</dbReference>
<gene>
    <name evidence="6" type="ORF">FISHEDRAFT_75449</name>
</gene>
<reference evidence="6 7" key="1">
    <citation type="journal article" date="2015" name="Fungal Genet. Biol.">
        <title>Evolution of novel wood decay mechanisms in Agaricales revealed by the genome sequences of Fistulina hepatica and Cylindrobasidium torrendii.</title>
        <authorList>
            <person name="Floudas D."/>
            <person name="Held B.W."/>
            <person name="Riley R."/>
            <person name="Nagy L.G."/>
            <person name="Koehler G."/>
            <person name="Ransdell A.S."/>
            <person name="Younus H."/>
            <person name="Chow J."/>
            <person name="Chiniquy J."/>
            <person name="Lipzen A."/>
            <person name="Tritt A."/>
            <person name="Sun H."/>
            <person name="Haridas S."/>
            <person name="LaButti K."/>
            <person name="Ohm R.A."/>
            <person name="Kues U."/>
            <person name="Blanchette R.A."/>
            <person name="Grigoriev I.V."/>
            <person name="Minto R.E."/>
            <person name="Hibbett D.S."/>
        </authorList>
    </citation>
    <scope>NUCLEOTIDE SEQUENCE [LARGE SCALE GENOMIC DNA]</scope>
    <source>
        <strain evidence="6 7">ATCC 64428</strain>
    </source>
</reference>
<dbReference type="CDD" id="cd00067">
    <property type="entry name" value="GAL4"/>
    <property type="match status" value="1"/>
</dbReference>
<organism evidence="6 7">
    <name type="scientific">Fistulina hepatica ATCC 64428</name>
    <dbReference type="NCBI Taxonomy" id="1128425"/>
    <lineage>
        <taxon>Eukaryota</taxon>
        <taxon>Fungi</taxon>
        <taxon>Dikarya</taxon>
        <taxon>Basidiomycota</taxon>
        <taxon>Agaricomycotina</taxon>
        <taxon>Agaricomycetes</taxon>
        <taxon>Agaricomycetidae</taxon>
        <taxon>Agaricales</taxon>
        <taxon>Fistulinaceae</taxon>
        <taxon>Fistulina</taxon>
    </lineage>
</organism>
<feature type="domain" description="Zn(2)-C6 fungal-type" evidence="5">
    <location>
        <begin position="33"/>
        <end position="62"/>
    </location>
</feature>
<keyword evidence="7" id="KW-1185">Reference proteome</keyword>
<dbReference type="InterPro" id="IPR050613">
    <property type="entry name" value="Sec_Metabolite_Reg"/>
</dbReference>
<dbReference type="SUPFAM" id="SSF57701">
    <property type="entry name" value="Zn2/Cys6 DNA-binding domain"/>
    <property type="match status" value="1"/>
</dbReference>
<dbReference type="InterPro" id="IPR007219">
    <property type="entry name" value="XnlR_reg_dom"/>
</dbReference>
<dbReference type="CDD" id="cd12148">
    <property type="entry name" value="fungal_TF_MHR"/>
    <property type="match status" value="1"/>
</dbReference>
<name>A0A0D7A6H8_9AGAR</name>
<dbReference type="PROSITE" id="PS00463">
    <property type="entry name" value="ZN2_CY6_FUNGAL_1"/>
    <property type="match status" value="1"/>
</dbReference>
<feature type="region of interest" description="Disordered" evidence="4">
    <location>
        <begin position="754"/>
        <end position="787"/>
    </location>
</feature>
<evidence type="ECO:0000256" key="3">
    <source>
        <dbReference type="ARBA" id="ARBA00023242"/>
    </source>
</evidence>
<keyword evidence="3" id="KW-0539">Nucleus</keyword>
<dbReference type="PROSITE" id="PS50048">
    <property type="entry name" value="ZN2_CY6_FUNGAL_2"/>
    <property type="match status" value="1"/>
</dbReference>
<evidence type="ECO:0000259" key="5">
    <source>
        <dbReference type="PROSITE" id="PS50048"/>
    </source>
</evidence>
<dbReference type="GO" id="GO:0000981">
    <property type="term" value="F:DNA-binding transcription factor activity, RNA polymerase II-specific"/>
    <property type="evidence" value="ECO:0007669"/>
    <property type="project" value="InterPro"/>
</dbReference>
<evidence type="ECO:0000313" key="6">
    <source>
        <dbReference type="EMBL" id="KIY46632.1"/>
    </source>
</evidence>